<proteinExistence type="inferred from homology"/>
<dbReference type="FunFam" id="1.10.230.10:FF:000001">
    <property type="entry name" value="Citrate synthase"/>
    <property type="match status" value="1"/>
</dbReference>
<dbReference type="NCBIfam" id="NF007128">
    <property type="entry name" value="PRK09569.1"/>
    <property type="match status" value="1"/>
</dbReference>
<evidence type="ECO:0000256" key="2">
    <source>
        <dbReference type="ARBA" id="ARBA00022679"/>
    </source>
</evidence>
<dbReference type="Pfam" id="PF00285">
    <property type="entry name" value="Citrate_synt"/>
    <property type="match status" value="1"/>
</dbReference>
<evidence type="ECO:0000256" key="1">
    <source>
        <dbReference type="ARBA" id="ARBA00010566"/>
    </source>
</evidence>
<feature type="region of interest" description="Disordered" evidence="4">
    <location>
        <begin position="1"/>
        <end position="27"/>
    </location>
</feature>
<sequence>MDHIAAHNQSSKVAMPPTKLGNTTPNTLHQRMSEIVPNRLSDIRIIRTKYGKGNLGNVTVDMAYGGMRGIVGLIWEVSLLDPEKGITLRTHSLPELLPRLPRGRRGSEPMPEGMLWLLLTGEVPTKEEALGLSAELAKRGVVEPWIEDVLDQCPKTLHPMTQLSYAVNACQHSSKFAKAYASGVPKDTYWQYYFEDCLDLIAKLPLIAARIYRNVTRAEGAPPVGRGLSVDVSLDWSGNFARMMGFESDEFDDMLRLFLTIHCDHEGGNVSAHTCHVVSSALADPYLSFAACMNGLAGPLHGLANQECLLFIVKMREELGDNASNDQVEAYVRAIIKSGQVIPGYGHAVLRKTDPRYTCQKEWAEMHLPDDPLLKLVGQLFEVVPRVLAEGGKVKNPWPNVDAASGVLLNHYGLKETNYYTVLFGVSRALGVLSGTLWARICGLPIERPKSLTSEEVVRLFGPEVSPKM</sequence>
<protein>
    <recommendedName>
        <fullName evidence="3">Citrate synthase</fullName>
    </recommendedName>
</protein>
<evidence type="ECO:0000313" key="5">
    <source>
        <dbReference type="EMBL" id="KXS20704.1"/>
    </source>
</evidence>
<comment type="similarity">
    <text evidence="1 3">Belongs to the citrate synthase family.</text>
</comment>
<dbReference type="STRING" id="1344416.A0A139AVH7"/>
<dbReference type="OrthoDB" id="8017587at2759"/>
<dbReference type="PANTHER" id="PTHR11739">
    <property type="entry name" value="CITRATE SYNTHASE"/>
    <property type="match status" value="1"/>
</dbReference>
<keyword evidence="6" id="KW-1185">Reference proteome</keyword>
<evidence type="ECO:0000256" key="3">
    <source>
        <dbReference type="RuleBase" id="RU000441"/>
    </source>
</evidence>
<dbReference type="Gene3D" id="1.10.230.10">
    <property type="entry name" value="Cytochrome P450-Terp, domain 2"/>
    <property type="match status" value="1"/>
</dbReference>
<dbReference type="SUPFAM" id="SSF48256">
    <property type="entry name" value="Citrate synthase"/>
    <property type="match status" value="1"/>
</dbReference>
<accession>A0A139AVH7</accession>
<organism evidence="5 6">
    <name type="scientific">Gonapodya prolifera (strain JEL478)</name>
    <name type="common">Monoblepharis prolifera</name>
    <dbReference type="NCBI Taxonomy" id="1344416"/>
    <lineage>
        <taxon>Eukaryota</taxon>
        <taxon>Fungi</taxon>
        <taxon>Fungi incertae sedis</taxon>
        <taxon>Chytridiomycota</taxon>
        <taxon>Chytridiomycota incertae sedis</taxon>
        <taxon>Monoblepharidomycetes</taxon>
        <taxon>Monoblepharidales</taxon>
        <taxon>Gonapodyaceae</taxon>
        <taxon>Gonapodya</taxon>
    </lineage>
</organism>
<evidence type="ECO:0000256" key="4">
    <source>
        <dbReference type="SAM" id="MobiDB-lite"/>
    </source>
</evidence>
<dbReference type="Gene3D" id="1.10.580.10">
    <property type="entry name" value="Citrate Synthase, domain 1"/>
    <property type="match status" value="1"/>
</dbReference>
<dbReference type="OMA" id="EFAMKHC"/>
<dbReference type="EMBL" id="KQ965734">
    <property type="protein sequence ID" value="KXS20704.1"/>
    <property type="molecule type" value="Genomic_DNA"/>
</dbReference>
<dbReference type="InterPro" id="IPR002020">
    <property type="entry name" value="Citrate_synthase"/>
</dbReference>
<dbReference type="PANTHER" id="PTHR11739:SF8">
    <property type="entry name" value="CITRATE SYNTHASE, MITOCHONDRIAL"/>
    <property type="match status" value="1"/>
</dbReference>
<reference evidence="5 6" key="1">
    <citation type="journal article" date="2015" name="Genome Biol. Evol.">
        <title>Phylogenomic analyses indicate that early fungi evolved digesting cell walls of algal ancestors of land plants.</title>
        <authorList>
            <person name="Chang Y."/>
            <person name="Wang S."/>
            <person name="Sekimoto S."/>
            <person name="Aerts A.L."/>
            <person name="Choi C."/>
            <person name="Clum A."/>
            <person name="LaButti K.M."/>
            <person name="Lindquist E.A."/>
            <person name="Yee Ngan C."/>
            <person name="Ohm R.A."/>
            <person name="Salamov A.A."/>
            <person name="Grigoriev I.V."/>
            <person name="Spatafora J.W."/>
            <person name="Berbee M.L."/>
        </authorList>
    </citation>
    <scope>NUCLEOTIDE SEQUENCE [LARGE SCALE GENOMIC DNA]</scope>
    <source>
        <strain evidence="5 6">JEL478</strain>
    </source>
</reference>
<keyword evidence="2 3" id="KW-0808">Transferase</keyword>
<dbReference type="GO" id="GO:0046912">
    <property type="term" value="F:acyltransferase activity, acyl groups converted into alkyl on transfer"/>
    <property type="evidence" value="ECO:0007669"/>
    <property type="project" value="InterPro"/>
</dbReference>
<gene>
    <name evidence="5" type="ORF">M427DRAFT_51683</name>
</gene>
<dbReference type="GO" id="GO:0005975">
    <property type="term" value="P:carbohydrate metabolic process"/>
    <property type="evidence" value="ECO:0007669"/>
    <property type="project" value="TreeGrafter"/>
</dbReference>
<dbReference type="PRINTS" id="PR00143">
    <property type="entry name" value="CITRTSNTHASE"/>
</dbReference>
<dbReference type="AlphaFoldDB" id="A0A139AVH7"/>
<evidence type="ECO:0000313" key="6">
    <source>
        <dbReference type="Proteomes" id="UP000070544"/>
    </source>
</evidence>
<dbReference type="GO" id="GO:0006099">
    <property type="term" value="P:tricarboxylic acid cycle"/>
    <property type="evidence" value="ECO:0007669"/>
    <property type="project" value="TreeGrafter"/>
</dbReference>
<dbReference type="InterPro" id="IPR016143">
    <property type="entry name" value="Citrate_synth-like_sm_a-sub"/>
</dbReference>
<dbReference type="GO" id="GO:0005759">
    <property type="term" value="C:mitochondrial matrix"/>
    <property type="evidence" value="ECO:0007669"/>
    <property type="project" value="TreeGrafter"/>
</dbReference>
<dbReference type="Proteomes" id="UP000070544">
    <property type="component" value="Unassembled WGS sequence"/>
</dbReference>
<name>A0A139AVH7_GONPJ</name>
<dbReference type="InterPro" id="IPR036969">
    <property type="entry name" value="Citrate_synthase_sf"/>
</dbReference>
<dbReference type="InterPro" id="IPR019810">
    <property type="entry name" value="Citrate_synthase_AS"/>
</dbReference>
<dbReference type="PROSITE" id="PS00480">
    <property type="entry name" value="CITRATE_SYNTHASE"/>
    <property type="match status" value="1"/>
</dbReference>
<dbReference type="InterPro" id="IPR016142">
    <property type="entry name" value="Citrate_synth-like_lrg_a-sub"/>
</dbReference>